<feature type="compositionally biased region" description="Polar residues" evidence="7">
    <location>
        <begin position="74"/>
        <end position="95"/>
    </location>
</feature>
<keyword evidence="9" id="KW-1185">Reference proteome</keyword>
<dbReference type="PRINTS" id="PR00117">
    <property type="entry name" value="BARNASE"/>
</dbReference>
<feature type="region of interest" description="Disordered" evidence="7">
    <location>
        <begin position="60"/>
        <end position="95"/>
    </location>
</feature>
<evidence type="ECO:0000256" key="3">
    <source>
        <dbReference type="ARBA" id="ARBA00022214"/>
    </source>
</evidence>
<dbReference type="Pfam" id="PF00545">
    <property type="entry name" value="Ribonuclease"/>
    <property type="match status" value="1"/>
</dbReference>
<dbReference type="InterPro" id="IPR000026">
    <property type="entry name" value="N1-like"/>
</dbReference>
<protein>
    <recommendedName>
        <fullName evidence="3">Ribonuclease</fullName>
    </recommendedName>
</protein>
<comment type="subcellular location">
    <subcellularLocation>
        <location evidence="1">Secreted</location>
    </subcellularLocation>
</comment>
<name>A0A1W1IHU1_9LACT</name>
<dbReference type="SUPFAM" id="SSF53933">
    <property type="entry name" value="Microbial ribonucleases"/>
    <property type="match status" value="1"/>
</dbReference>
<dbReference type="Proteomes" id="UP000195985">
    <property type="component" value="Unassembled WGS sequence"/>
</dbReference>
<dbReference type="GO" id="GO:0003723">
    <property type="term" value="F:RNA binding"/>
    <property type="evidence" value="ECO:0007669"/>
    <property type="project" value="InterPro"/>
</dbReference>
<evidence type="ECO:0000256" key="5">
    <source>
        <dbReference type="ARBA" id="ARBA00022722"/>
    </source>
</evidence>
<dbReference type="InterPro" id="IPR001887">
    <property type="entry name" value="Barnase"/>
</dbReference>
<keyword evidence="5" id="KW-0540">Nuclease</keyword>
<comment type="similarity">
    <text evidence="2">Belongs to the ribonuclease N1/T1 family.</text>
</comment>
<evidence type="ECO:0000313" key="8">
    <source>
        <dbReference type="EMBL" id="SLM52383.1"/>
    </source>
</evidence>
<gene>
    <name evidence="8" type="ORF">TPAS_2077</name>
</gene>
<evidence type="ECO:0000256" key="2">
    <source>
        <dbReference type="ARBA" id="ARBA00009006"/>
    </source>
</evidence>
<evidence type="ECO:0000256" key="1">
    <source>
        <dbReference type="ARBA" id="ARBA00004613"/>
    </source>
</evidence>
<dbReference type="Gene3D" id="3.10.450.30">
    <property type="entry name" value="Microbial ribonucleases"/>
    <property type="match status" value="1"/>
</dbReference>
<feature type="compositionally biased region" description="Low complexity" evidence="7">
    <location>
        <begin position="60"/>
        <end position="73"/>
    </location>
</feature>
<evidence type="ECO:0000256" key="7">
    <source>
        <dbReference type="SAM" id="MobiDB-lite"/>
    </source>
</evidence>
<dbReference type="EMBL" id="FWEY01000006">
    <property type="protein sequence ID" value="SLM52383.1"/>
    <property type="molecule type" value="Genomic_DNA"/>
</dbReference>
<dbReference type="InterPro" id="IPR016191">
    <property type="entry name" value="Ribonuclease/ribotoxin"/>
</dbReference>
<reference evidence="9" key="1">
    <citation type="submission" date="2016-04" db="EMBL/GenBank/DDBJ databases">
        <authorList>
            <person name="Strepis N."/>
        </authorList>
    </citation>
    <scope>NUCLEOTIDE SEQUENCE [LARGE SCALE GENOMIC DNA]</scope>
</reference>
<accession>A0A1W1IHU1</accession>
<dbReference type="AlphaFoldDB" id="A0A1W1IHU1"/>
<keyword evidence="6" id="KW-0378">Hydrolase</keyword>
<organism evidence="8 9">
    <name type="scientific">Trichococcus pasteurii</name>
    <dbReference type="NCBI Taxonomy" id="43064"/>
    <lineage>
        <taxon>Bacteria</taxon>
        <taxon>Bacillati</taxon>
        <taxon>Bacillota</taxon>
        <taxon>Bacilli</taxon>
        <taxon>Lactobacillales</taxon>
        <taxon>Carnobacteriaceae</taxon>
        <taxon>Trichococcus</taxon>
    </lineage>
</organism>
<proteinExistence type="inferred from homology"/>
<sequence>MFLLYRIGGTHLAKGDKWMKNLRSVMKGLFALLAIILAVSVNGVDSLFEDQTPDSSISIASSSSQAIEEGIQETSPQNETQESAEIVTSNSVTEGQPYSTKDEVAAYIHQFNELPPNYLTKDEAEALGWDNSEGNLWEVTDGMSIGGDFFGNREGLLPKKSGRTYYEADIDYDGGYRGAERIVYSNDGLIFYTDNHYESFEQLYGEGD</sequence>
<dbReference type="GO" id="GO:0004521">
    <property type="term" value="F:RNA endonuclease activity"/>
    <property type="evidence" value="ECO:0007669"/>
    <property type="project" value="InterPro"/>
</dbReference>
<dbReference type="STRING" id="43064.SAMN04488086_105100"/>
<dbReference type="GO" id="GO:0016787">
    <property type="term" value="F:hydrolase activity"/>
    <property type="evidence" value="ECO:0007669"/>
    <property type="project" value="UniProtKB-KW"/>
</dbReference>
<evidence type="ECO:0000313" key="9">
    <source>
        <dbReference type="Proteomes" id="UP000195985"/>
    </source>
</evidence>
<keyword evidence="4" id="KW-0964">Secreted</keyword>
<dbReference type="GO" id="GO:0005576">
    <property type="term" value="C:extracellular region"/>
    <property type="evidence" value="ECO:0007669"/>
    <property type="project" value="UniProtKB-SubCell"/>
</dbReference>
<evidence type="ECO:0000256" key="4">
    <source>
        <dbReference type="ARBA" id="ARBA00022525"/>
    </source>
</evidence>
<evidence type="ECO:0000256" key="6">
    <source>
        <dbReference type="ARBA" id="ARBA00022801"/>
    </source>
</evidence>